<feature type="transmembrane region" description="Helical" evidence="1">
    <location>
        <begin position="190"/>
        <end position="209"/>
    </location>
</feature>
<feature type="transmembrane region" description="Helical" evidence="1">
    <location>
        <begin position="159"/>
        <end position="178"/>
    </location>
</feature>
<dbReference type="Proteomes" id="UP000285780">
    <property type="component" value="Unassembled WGS sequence"/>
</dbReference>
<keyword evidence="1" id="KW-0472">Membrane</keyword>
<dbReference type="AlphaFoldDB" id="A0A420E4C8"/>
<protein>
    <submittedName>
        <fullName evidence="2">Uncharacterized protein</fullName>
    </submittedName>
</protein>
<organism evidence="2 3">
    <name type="scientific">Tenacibaculum lutimaris</name>
    <dbReference type="NCBI Taxonomy" id="285258"/>
    <lineage>
        <taxon>Bacteria</taxon>
        <taxon>Pseudomonadati</taxon>
        <taxon>Bacteroidota</taxon>
        <taxon>Flavobacteriia</taxon>
        <taxon>Flavobacteriales</taxon>
        <taxon>Flavobacteriaceae</taxon>
        <taxon>Tenacibaculum</taxon>
    </lineage>
</organism>
<sequence length="232" mass="28288">MKLTDQHIEQLYKFTRQHFVEHYDVQTELVDHLANDIEQIWEKNPTLTFEQARDTSFKKFGVFGFMNVVEEKQKQMNKKYRKIIWSYLKQWFTLPKIILTVSSVFIFYFLFQIPHYGKYFFYSLEVFFFLFIIIRCQFLIKQQKQRVIETSKNWLLEDIIFKMASSNFIVFFCNVYNIFRLAELMHRKEFTLLISVFSVLLILVSYITLELIPKKSEELLEAQYPEYKFANN</sequence>
<evidence type="ECO:0000256" key="1">
    <source>
        <dbReference type="SAM" id="Phobius"/>
    </source>
</evidence>
<dbReference type="RefSeq" id="WP_120185817.1">
    <property type="nucleotide sequence ID" value="NZ_RAQM01000006.1"/>
</dbReference>
<evidence type="ECO:0000313" key="3">
    <source>
        <dbReference type="Proteomes" id="UP000285780"/>
    </source>
</evidence>
<keyword evidence="1" id="KW-0812">Transmembrane</keyword>
<dbReference type="EMBL" id="RAQM01000006">
    <property type="protein sequence ID" value="RKF05034.1"/>
    <property type="molecule type" value="Genomic_DNA"/>
</dbReference>
<feature type="transmembrane region" description="Helical" evidence="1">
    <location>
        <begin position="119"/>
        <end position="138"/>
    </location>
</feature>
<gene>
    <name evidence="2" type="ORF">C8N26_0433</name>
</gene>
<evidence type="ECO:0000313" key="2">
    <source>
        <dbReference type="EMBL" id="RKF05034.1"/>
    </source>
</evidence>
<feature type="transmembrane region" description="Helical" evidence="1">
    <location>
        <begin position="91"/>
        <end position="113"/>
    </location>
</feature>
<reference evidence="2 3" key="1">
    <citation type="submission" date="2018-09" db="EMBL/GenBank/DDBJ databases">
        <title>Genomic Encyclopedia of Archaeal and Bacterial Type Strains, Phase II (KMG-II): from individual species to whole genera.</title>
        <authorList>
            <person name="Goeker M."/>
        </authorList>
    </citation>
    <scope>NUCLEOTIDE SEQUENCE [LARGE SCALE GENOMIC DNA]</scope>
    <source>
        <strain evidence="2 3">DSM 16505</strain>
    </source>
</reference>
<comment type="caution">
    <text evidence="2">The sequence shown here is derived from an EMBL/GenBank/DDBJ whole genome shotgun (WGS) entry which is preliminary data.</text>
</comment>
<proteinExistence type="predicted"/>
<name>A0A420E4C8_9FLAO</name>
<accession>A0A420E4C8</accession>
<keyword evidence="3" id="KW-1185">Reference proteome</keyword>
<keyword evidence="1" id="KW-1133">Transmembrane helix</keyword>